<dbReference type="OrthoDB" id="8594232at2"/>
<reference evidence="1 2" key="1">
    <citation type="submission" date="2019-12" db="EMBL/GenBank/DDBJ databases">
        <title>Paraburkholderia acidiphila 7Q-K02 sp. nov and Paraburkholderia acidisoli DHF22 sp. nov., two strains isolated from forest soil.</title>
        <authorList>
            <person name="Gao Z."/>
            <person name="Qiu L."/>
        </authorList>
    </citation>
    <scope>NUCLEOTIDE SEQUENCE [LARGE SCALE GENOMIC DNA]</scope>
    <source>
        <strain evidence="1 2">DHF22</strain>
    </source>
</reference>
<organism evidence="1 2">
    <name type="scientific">Paraburkholderia acidisoli</name>
    <dbReference type="NCBI Taxonomy" id="2571748"/>
    <lineage>
        <taxon>Bacteria</taxon>
        <taxon>Pseudomonadati</taxon>
        <taxon>Pseudomonadota</taxon>
        <taxon>Betaproteobacteria</taxon>
        <taxon>Burkholderiales</taxon>
        <taxon>Burkholderiaceae</taxon>
        <taxon>Paraburkholderia</taxon>
    </lineage>
</organism>
<dbReference type="EMBL" id="CP046913">
    <property type="protein sequence ID" value="QGZ61216.1"/>
    <property type="molecule type" value="Genomic_DNA"/>
</dbReference>
<dbReference type="CDD" id="cd14744">
    <property type="entry name" value="PAAR_CT_2"/>
    <property type="match status" value="1"/>
</dbReference>
<dbReference type="KEGG" id="pacs:FAZ98_05430"/>
<dbReference type="AlphaFoldDB" id="A0A7Z2GG69"/>
<dbReference type="RefSeq" id="WP_158949481.1">
    <property type="nucleotide sequence ID" value="NZ_CP046913.1"/>
</dbReference>
<gene>
    <name evidence="1" type="ORF">FAZ98_05430</name>
</gene>
<accession>A0A7Z2GG69</accession>
<dbReference type="Proteomes" id="UP000433577">
    <property type="component" value="Chromosome 1"/>
</dbReference>
<protein>
    <recommendedName>
        <fullName evidence="3">PAAR motif-containing protein</fullName>
    </recommendedName>
</protein>
<sequence length="158" mass="17042">MLEGIDNCTHHGTPITFIGAGIWCPACHSRGVIGAKGPHRNATMTGRQQALDGDICLCRCSPPPLCLASQDSAWHEFGLDETVNSGADGKSGSHAVNAVYNEQFRLIDDNGVVLRNVRYRVYAGVNIVAVGTTDANGRTQRIATEGRRDLRLDVLLQK</sequence>
<proteinExistence type="predicted"/>
<keyword evidence="2" id="KW-1185">Reference proteome</keyword>
<evidence type="ECO:0000313" key="2">
    <source>
        <dbReference type="Proteomes" id="UP000433577"/>
    </source>
</evidence>
<evidence type="ECO:0008006" key="3">
    <source>
        <dbReference type="Google" id="ProtNLM"/>
    </source>
</evidence>
<name>A0A7Z2GG69_9BURK</name>
<evidence type="ECO:0000313" key="1">
    <source>
        <dbReference type="EMBL" id="QGZ61216.1"/>
    </source>
</evidence>